<feature type="region of interest" description="Disordered" evidence="1">
    <location>
        <begin position="147"/>
        <end position="315"/>
    </location>
</feature>
<reference evidence="3 4" key="1">
    <citation type="submission" date="2024-10" db="EMBL/GenBank/DDBJ databases">
        <title>Updated reference genomes for cyclostephanoid diatoms.</title>
        <authorList>
            <person name="Roberts W.R."/>
            <person name="Alverson A.J."/>
        </authorList>
    </citation>
    <scope>NUCLEOTIDE SEQUENCE [LARGE SCALE GENOMIC DNA]</scope>
    <source>
        <strain evidence="3 4">AJA232-27</strain>
    </source>
</reference>
<protein>
    <submittedName>
        <fullName evidence="3">Uncharacterized protein</fullName>
    </submittedName>
</protein>
<feature type="compositionally biased region" description="Basic and acidic residues" evidence="1">
    <location>
        <begin position="305"/>
        <end position="314"/>
    </location>
</feature>
<name>A0ABD3MMD1_9STRA</name>
<feature type="compositionally biased region" description="Polar residues" evidence="1">
    <location>
        <begin position="235"/>
        <end position="262"/>
    </location>
</feature>
<accession>A0ABD3MMD1</accession>
<evidence type="ECO:0000313" key="3">
    <source>
        <dbReference type="EMBL" id="KAL3765184.1"/>
    </source>
</evidence>
<evidence type="ECO:0000256" key="2">
    <source>
        <dbReference type="SAM" id="SignalP"/>
    </source>
</evidence>
<feature type="compositionally biased region" description="Polar residues" evidence="1">
    <location>
        <begin position="156"/>
        <end position="165"/>
    </location>
</feature>
<feature type="region of interest" description="Disordered" evidence="1">
    <location>
        <begin position="104"/>
        <end position="131"/>
    </location>
</feature>
<evidence type="ECO:0000256" key="1">
    <source>
        <dbReference type="SAM" id="MobiDB-lite"/>
    </source>
</evidence>
<dbReference type="Proteomes" id="UP001530293">
    <property type="component" value="Unassembled WGS sequence"/>
</dbReference>
<keyword evidence="2" id="KW-0732">Signal</keyword>
<sequence>MMHYLPILLAVCIAINGNTSSAALHPFNDIGAISNANAEGRGRSNVNGSVNGNGNGIGQSIRHASPLIGSTTRRRIRRRSFNDNAAIAAQSVEAPFIIITVRREQEDGDESTSSAAPSTAPSEAGSFTTTTATTSVDTTAISTAAGVDVDNNDNNEATMTATGSTMAEEVPGDNGDNDTDVITAATNLTSSSSSSMNTISPSISPPMTSMETLSNATTATDTSVTTLDEDENDEGGTTTNSPTPSDVSFSTSTTSPSNINGSASGGEESMGKDDNDDEGEGTESLGVPVIHDFSNVPTPSSTGDDGNRIDDHINSNDVDDYYYEQQQGSFEPSPSTGYYNGNGNDDLYGVVETIWEELHTPSPTVVYVPPPSEEDPLSEKGSEEVVGAEQGVGSGDEGDDSKNNGDDNVLYHGLGGKVGTYMDSIESPTEMEHDKNVQIVTATLLSIFIVTLLITAHLVMHHPDGLCAGFCRLALRFIGCVSRTLCLPCRAVCCSGGSEQSRSRRSHAPMRTPFPSDLELT</sequence>
<keyword evidence="4" id="KW-1185">Reference proteome</keyword>
<feature type="chain" id="PRO_5044837593" evidence="2">
    <location>
        <begin position="24"/>
        <end position="521"/>
    </location>
</feature>
<dbReference type="EMBL" id="JALLBG020000097">
    <property type="protein sequence ID" value="KAL3765184.1"/>
    <property type="molecule type" value="Genomic_DNA"/>
</dbReference>
<proteinExistence type="predicted"/>
<evidence type="ECO:0000313" key="4">
    <source>
        <dbReference type="Proteomes" id="UP001530293"/>
    </source>
</evidence>
<feature type="signal peptide" evidence="2">
    <location>
        <begin position="1"/>
        <end position="23"/>
    </location>
</feature>
<feature type="region of interest" description="Disordered" evidence="1">
    <location>
        <begin position="497"/>
        <end position="521"/>
    </location>
</feature>
<feature type="compositionally biased region" description="Low complexity" evidence="1">
    <location>
        <begin position="217"/>
        <end position="226"/>
    </location>
</feature>
<organism evidence="3 4">
    <name type="scientific">Discostella pseudostelligera</name>
    <dbReference type="NCBI Taxonomy" id="259834"/>
    <lineage>
        <taxon>Eukaryota</taxon>
        <taxon>Sar</taxon>
        <taxon>Stramenopiles</taxon>
        <taxon>Ochrophyta</taxon>
        <taxon>Bacillariophyta</taxon>
        <taxon>Coscinodiscophyceae</taxon>
        <taxon>Thalassiosirophycidae</taxon>
        <taxon>Stephanodiscales</taxon>
        <taxon>Stephanodiscaceae</taxon>
        <taxon>Discostella</taxon>
    </lineage>
</organism>
<feature type="compositionally biased region" description="Low complexity" evidence="1">
    <location>
        <begin position="111"/>
        <end position="131"/>
    </location>
</feature>
<feature type="compositionally biased region" description="Low complexity" evidence="1">
    <location>
        <begin position="189"/>
        <end position="210"/>
    </location>
</feature>
<feature type="compositionally biased region" description="Polar residues" evidence="1">
    <location>
        <begin position="295"/>
        <end position="304"/>
    </location>
</feature>
<feature type="region of interest" description="Disordered" evidence="1">
    <location>
        <begin position="365"/>
        <end position="407"/>
    </location>
</feature>
<gene>
    <name evidence="3" type="ORF">ACHAWU_010375</name>
</gene>
<comment type="caution">
    <text evidence="3">The sequence shown here is derived from an EMBL/GenBank/DDBJ whole genome shotgun (WGS) entry which is preliminary data.</text>
</comment>
<dbReference type="AlphaFoldDB" id="A0ABD3MMD1"/>